<evidence type="ECO:0000256" key="9">
    <source>
        <dbReference type="RuleBase" id="RU361157"/>
    </source>
</evidence>
<keyword evidence="6 9" id="KW-1133">Transmembrane helix</keyword>
<keyword evidence="3 9" id="KW-0813">Transport</keyword>
<feature type="transmembrane region" description="Helical" evidence="9">
    <location>
        <begin position="179"/>
        <end position="200"/>
    </location>
</feature>
<keyword evidence="5 9" id="KW-0812">Transmembrane</keyword>
<dbReference type="InterPro" id="IPR013525">
    <property type="entry name" value="ABC2_TM"/>
</dbReference>
<feature type="transmembrane region" description="Helical" evidence="9">
    <location>
        <begin position="35"/>
        <end position="55"/>
    </location>
</feature>
<evidence type="ECO:0000256" key="7">
    <source>
        <dbReference type="ARBA" id="ARBA00023047"/>
    </source>
</evidence>
<feature type="transmembrane region" description="Helical" evidence="9">
    <location>
        <begin position="146"/>
        <end position="172"/>
    </location>
</feature>
<proteinExistence type="inferred from homology"/>
<feature type="domain" description="ABC transmembrane type-2" evidence="10">
    <location>
        <begin position="32"/>
        <end position="256"/>
    </location>
</feature>
<evidence type="ECO:0000256" key="3">
    <source>
        <dbReference type="ARBA" id="ARBA00022448"/>
    </source>
</evidence>
<evidence type="ECO:0000256" key="1">
    <source>
        <dbReference type="ARBA" id="ARBA00004651"/>
    </source>
</evidence>
<feature type="transmembrane region" description="Helical" evidence="9">
    <location>
        <begin position="109"/>
        <end position="134"/>
    </location>
</feature>
<dbReference type="PANTHER" id="PTHR30413:SF10">
    <property type="entry name" value="CAPSULE POLYSACCHARIDE EXPORT INNER-MEMBRANE PROTEIN CTRC"/>
    <property type="match status" value="1"/>
</dbReference>
<name>A0A850QWV1_PHODD</name>
<dbReference type="Proteomes" id="UP000533429">
    <property type="component" value="Unassembled WGS sequence"/>
</dbReference>
<evidence type="ECO:0000256" key="2">
    <source>
        <dbReference type="ARBA" id="ARBA00007783"/>
    </source>
</evidence>
<reference evidence="11 12" key="1">
    <citation type="submission" date="2020-06" db="EMBL/GenBank/DDBJ databases">
        <title>Photobacterium damselae subsp. damselae comparative genomics.</title>
        <authorList>
            <person name="Osorio C.R."/>
        </authorList>
    </citation>
    <scope>NUCLEOTIDE SEQUENCE [LARGE SCALE GENOMIC DNA]</scope>
    <source>
        <strain evidence="11 12">TW250/03</strain>
    </source>
</reference>
<keyword evidence="7" id="KW-0762">Sugar transport</keyword>
<comment type="similarity">
    <text evidence="2 9">Belongs to the ABC-2 integral membrane protein family.</text>
</comment>
<dbReference type="InterPro" id="IPR047817">
    <property type="entry name" value="ABC2_TM_bact-type"/>
</dbReference>
<evidence type="ECO:0000313" key="11">
    <source>
        <dbReference type="EMBL" id="NVP00515.1"/>
    </source>
</evidence>
<protein>
    <recommendedName>
        <fullName evidence="9">Transport permease protein</fullName>
    </recommendedName>
</protein>
<dbReference type="PANTHER" id="PTHR30413">
    <property type="entry name" value="INNER MEMBRANE TRANSPORT PERMEASE"/>
    <property type="match status" value="1"/>
</dbReference>
<evidence type="ECO:0000313" key="12">
    <source>
        <dbReference type="Proteomes" id="UP000533429"/>
    </source>
</evidence>
<dbReference type="GO" id="GO:0140359">
    <property type="term" value="F:ABC-type transporter activity"/>
    <property type="evidence" value="ECO:0007669"/>
    <property type="project" value="InterPro"/>
</dbReference>
<dbReference type="GO" id="GO:0015920">
    <property type="term" value="P:lipopolysaccharide transport"/>
    <property type="evidence" value="ECO:0007669"/>
    <property type="project" value="TreeGrafter"/>
</dbReference>
<keyword evidence="4 9" id="KW-1003">Cell membrane</keyword>
<accession>A0A850QWV1</accession>
<dbReference type="AlphaFoldDB" id="A0A850QWV1"/>
<evidence type="ECO:0000256" key="6">
    <source>
        <dbReference type="ARBA" id="ARBA00022989"/>
    </source>
</evidence>
<evidence type="ECO:0000256" key="4">
    <source>
        <dbReference type="ARBA" id="ARBA00022475"/>
    </source>
</evidence>
<feature type="transmembrane region" description="Helical" evidence="9">
    <location>
        <begin position="67"/>
        <end position="88"/>
    </location>
</feature>
<gene>
    <name evidence="11" type="ORF">HWA77_09870</name>
</gene>
<dbReference type="PROSITE" id="PS51012">
    <property type="entry name" value="ABC_TM2"/>
    <property type="match status" value="1"/>
</dbReference>
<dbReference type="GO" id="GO:0005886">
    <property type="term" value="C:plasma membrane"/>
    <property type="evidence" value="ECO:0007669"/>
    <property type="project" value="UniProtKB-SubCell"/>
</dbReference>
<comment type="caution">
    <text evidence="11">The sequence shown here is derived from an EMBL/GenBank/DDBJ whole genome shotgun (WGS) entry which is preliminary data.</text>
</comment>
<organism evidence="11 12">
    <name type="scientific">Photobacterium damselae subsp. damselae</name>
    <name type="common">Listonella damsela</name>
    <dbReference type="NCBI Taxonomy" id="85581"/>
    <lineage>
        <taxon>Bacteria</taxon>
        <taxon>Pseudomonadati</taxon>
        <taxon>Pseudomonadota</taxon>
        <taxon>Gammaproteobacteria</taxon>
        <taxon>Vibrionales</taxon>
        <taxon>Vibrionaceae</taxon>
        <taxon>Photobacterium</taxon>
    </lineage>
</organism>
<comment type="subcellular location">
    <subcellularLocation>
        <location evidence="9">Cell inner membrane</location>
        <topology evidence="9">Multi-pass membrane protein</topology>
    </subcellularLocation>
    <subcellularLocation>
        <location evidence="1">Cell membrane</location>
        <topology evidence="1">Multi-pass membrane protein</topology>
    </subcellularLocation>
</comment>
<dbReference type="GO" id="GO:0015774">
    <property type="term" value="P:polysaccharide transport"/>
    <property type="evidence" value="ECO:0007669"/>
    <property type="project" value="UniProtKB-KW"/>
</dbReference>
<feature type="transmembrane region" description="Helical" evidence="9">
    <location>
        <begin position="234"/>
        <end position="253"/>
    </location>
</feature>
<keyword evidence="8 9" id="KW-0472">Membrane</keyword>
<sequence length="264" mass="30227">MKNILLPLWAFRYFILSSIRTEFRAKFVRSKLGGIWMILHPLAMVLVYALILSQLMTAKMPEVSTQYAYPIYILSGVIGWTLFSEILGRCLTIFIDNGNLLKKISFPKLALPLIVIGSALVNFILFFITMFVVFGFLGHLPYHALIWLPLLVLLTVALATGIGLLFGVLNVFMRDIGQFINVALQFWFWLTPIVYMLTIVPEKYHWLMMMNPMTGVIMGYHNVLLYDTAPDFQVLMYPSLFALISLFLAMIFFKKASEEMADVL</sequence>
<evidence type="ECO:0000256" key="5">
    <source>
        <dbReference type="ARBA" id="ARBA00022692"/>
    </source>
</evidence>
<evidence type="ECO:0000259" key="10">
    <source>
        <dbReference type="PROSITE" id="PS51012"/>
    </source>
</evidence>
<keyword evidence="7" id="KW-0625">Polysaccharide transport</keyword>
<dbReference type="EMBL" id="JABXOR010000623">
    <property type="protein sequence ID" value="NVP00515.1"/>
    <property type="molecule type" value="Genomic_DNA"/>
</dbReference>
<evidence type="ECO:0000256" key="8">
    <source>
        <dbReference type="ARBA" id="ARBA00023136"/>
    </source>
</evidence>
<dbReference type="Pfam" id="PF01061">
    <property type="entry name" value="ABC2_membrane"/>
    <property type="match status" value="1"/>
</dbReference>